<dbReference type="RefSeq" id="WP_212685368.1">
    <property type="nucleotide sequence ID" value="NZ_JAGSPM010000011.1"/>
</dbReference>
<protein>
    <submittedName>
        <fullName evidence="2">SCP2 sterol-binding domain-containing protein</fullName>
    </submittedName>
</protein>
<dbReference type="SUPFAM" id="SSF55718">
    <property type="entry name" value="SCP-like"/>
    <property type="match status" value="1"/>
</dbReference>
<organism evidence="2 3">
    <name type="scientific">Undibacterium baiyunense</name>
    <dbReference type="NCBI Taxonomy" id="2828731"/>
    <lineage>
        <taxon>Bacteria</taxon>
        <taxon>Pseudomonadati</taxon>
        <taxon>Pseudomonadota</taxon>
        <taxon>Betaproteobacteria</taxon>
        <taxon>Burkholderiales</taxon>
        <taxon>Oxalobacteraceae</taxon>
        <taxon>Undibacterium</taxon>
    </lineage>
</organism>
<accession>A0A941DFL7</accession>
<dbReference type="Pfam" id="PF02036">
    <property type="entry name" value="SCP2"/>
    <property type="match status" value="1"/>
</dbReference>
<name>A0A941DFL7_9BURK</name>
<comment type="caution">
    <text evidence="2">The sequence shown here is derived from an EMBL/GenBank/DDBJ whole genome shotgun (WGS) entry which is preliminary data.</text>
</comment>
<keyword evidence="3" id="KW-1185">Reference proteome</keyword>
<reference evidence="2 3" key="1">
    <citation type="submission" date="2021-04" db="EMBL/GenBank/DDBJ databases">
        <title>novel species isolated from subtropical streams in China.</title>
        <authorList>
            <person name="Lu H."/>
        </authorList>
    </citation>
    <scope>NUCLEOTIDE SEQUENCE [LARGE SCALE GENOMIC DNA]</scope>
    <source>
        <strain evidence="2 3">BYS107W</strain>
    </source>
</reference>
<feature type="domain" description="SCP2" evidence="1">
    <location>
        <begin position="18"/>
        <end position="97"/>
    </location>
</feature>
<sequence>MTLQICTEKIRNKLGEDSSLNARLKFDCGADGVVFVDAIARPHQVDNQDRDADCTVSLALDDLVALLAGELNPVSGFMNGKLKLAGDMSIAMRLQKVV</sequence>
<dbReference type="Proteomes" id="UP000680158">
    <property type="component" value="Unassembled WGS sequence"/>
</dbReference>
<dbReference type="InterPro" id="IPR036527">
    <property type="entry name" value="SCP2_sterol-bd_dom_sf"/>
</dbReference>
<proteinExistence type="predicted"/>
<gene>
    <name evidence="2" type="ORF">KDM92_15555</name>
</gene>
<evidence type="ECO:0000313" key="3">
    <source>
        <dbReference type="Proteomes" id="UP000680158"/>
    </source>
</evidence>
<evidence type="ECO:0000313" key="2">
    <source>
        <dbReference type="EMBL" id="MBR7748003.1"/>
    </source>
</evidence>
<dbReference type="EMBL" id="JAGSPM010000011">
    <property type="protein sequence ID" value="MBR7748003.1"/>
    <property type="molecule type" value="Genomic_DNA"/>
</dbReference>
<dbReference type="InterPro" id="IPR003033">
    <property type="entry name" value="SCP2_sterol-bd_dom"/>
</dbReference>
<dbReference type="Gene3D" id="3.30.1050.10">
    <property type="entry name" value="SCP2 sterol-binding domain"/>
    <property type="match status" value="1"/>
</dbReference>
<dbReference type="AlphaFoldDB" id="A0A941DFL7"/>
<evidence type="ECO:0000259" key="1">
    <source>
        <dbReference type="Pfam" id="PF02036"/>
    </source>
</evidence>